<keyword evidence="3 12" id="KW-0813">Transport</keyword>
<gene>
    <name evidence="14" type="primary">CSON006446</name>
</gene>
<feature type="transmembrane region" description="Helical" evidence="13">
    <location>
        <begin position="62"/>
        <end position="79"/>
    </location>
</feature>
<keyword evidence="6 13" id="KW-1133">Transmembrane helix</keyword>
<keyword evidence="4 12" id="KW-0894">Sodium channel</keyword>
<dbReference type="PANTHER" id="PTHR11690">
    <property type="entry name" value="AMILORIDE-SENSITIVE SODIUM CHANNEL-RELATED"/>
    <property type="match status" value="1"/>
</dbReference>
<dbReference type="EMBL" id="UFQT01000242">
    <property type="protein sequence ID" value="SSX22273.1"/>
    <property type="molecule type" value="Genomic_DNA"/>
</dbReference>
<dbReference type="Pfam" id="PF00858">
    <property type="entry name" value="ASC"/>
    <property type="match status" value="1"/>
</dbReference>
<dbReference type="InterPro" id="IPR001873">
    <property type="entry name" value="ENaC"/>
</dbReference>
<evidence type="ECO:0000256" key="5">
    <source>
        <dbReference type="ARBA" id="ARBA00022692"/>
    </source>
</evidence>
<sequence>MEMKTSKKASDSQLNINQDINAKSEPKIDTKTAAKSTFLEFCNSTSIHGVQYIGVRRRFDRCFWIFIVIILLCLCVFYVRPIIVKWRKNPIELNFEHTFESISTISFPAITVCPLHLPNKKIYNFSQVLDTAYKTGFDDFTLEQLKLYKLMCQTCYEDSLNDYQKYKSAKMFPLNVTLNDSDKFGNYLLPTPFSLYNCRGVKDKHPWTCDMEFHQHLLDIGLCHSFNMLPKSQIFRPNVNYGLSETPNYVPPNISFFENEIRAGGKQYSVYSNRDMFTLRTLFFEEFQDEKCDPDFFFFIHKPNEIPWEGVSRFRMPLKDKPQEMFFSVEPDVILTDDNLRSFEPAYRDCYFADERPLKYFREYSKANCEYECYVNVTEKQNNCLPDFMPRSSDSKICKISTTQTIIIEPFKLDAEHLSNCDCLNDCNSIDYKIRLSNIHSSREKRLQFTNEPMDENKEDYIRQAHRGAINVKLYLMKVKPDEIPKNITEEEIDGIVRNNIEKFAPHFNTSQWNSTVFHVYFSKSKYLPMRRYTTYTFADFISQCGGIFGGMMGFSFLSIFEILYFCTIRLLEKRKLAHVDVSGENMGFEDTERDQN</sequence>
<keyword evidence="9 13" id="KW-0472">Membrane</keyword>
<evidence type="ECO:0000256" key="2">
    <source>
        <dbReference type="ARBA" id="ARBA00007193"/>
    </source>
</evidence>
<dbReference type="PANTHER" id="PTHR11690:SF288">
    <property type="entry name" value="AMILORIDE-SENSITIVE NA+ CHANNEL-RELATED"/>
    <property type="match status" value="1"/>
</dbReference>
<organism evidence="14">
    <name type="scientific">Culicoides sonorensis</name>
    <name type="common">Biting midge</name>
    <dbReference type="NCBI Taxonomy" id="179676"/>
    <lineage>
        <taxon>Eukaryota</taxon>
        <taxon>Metazoa</taxon>
        <taxon>Ecdysozoa</taxon>
        <taxon>Arthropoda</taxon>
        <taxon>Hexapoda</taxon>
        <taxon>Insecta</taxon>
        <taxon>Pterygota</taxon>
        <taxon>Neoptera</taxon>
        <taxon>Endopterygota</taxon>
        <taxon>Diptera</taxon>
        <taxon>Nematocera</taxon>
        <taxon>Chironomoidea</taxon>
        <taxon>Ceratopogonidae</taxon>
        <taxon>Ceratopogoninae</taxon>
        <taxon>Culicoides</taxon>
        <taxon>Monoculicoides</taxon>
    </lineage>
</organism>
<keyword evidence="5 12" id="KW-0812">Transmembrane</keyword>
<keyword evidence="11 12" id="KW-0407">Ion channel</keyword>
<evidence type="ECO:0000256" key="3">
    <source>
        <dbReference type="ARBA" id="ARBA00022448"/>
    </source>
</evidence>
<evidence type="ECO:0000256" key="13">
    <source>
        <dbReference type="SAM" id="Phobius"/>
    </source>
</evidence>
<evidence type="ECO:0000256" key="4">
    <source>
        <dbReference type="ARBA" id="ARBA00022461"/>
    </source>
</evidence>
<evidence type="ECO:0000313" key="14">
    <source>
        <dbReference type="EMBL" id="SSX22273.1"/>
    </source>
</evidence>
<evidence type="ECO:0000256" key="10">
    <source>
        <dbReference type="ARBA" id="ARBA00023201"/>
    </source>
</evidence>
<protein>
    <submittedName>
        <fullName evidence="14">CSON006446 protein</fullName>
    </submittedName>
</protein>
<dbReference type="GO" id="GO:0015280">
    <property type="term" value="F:ligand-gated sodium channel activity"/>
    <property type="evidence" value="ECO:0007669"/>
    <property type="project" value="TreeGrafter"/>
</dbReference>
<comment type="subcellular location">
    <subcellularLocation>
        <location evidence="1">Membrane</location>
        <topology evidence="1">Multi-pass membrane protein</topology>
    </subcellularLocation>
</comment>
<accession>A0A336M0A3</accession>
<evidence type="ECO:0000256" key="12">
    <source>
        <dbReference type="RuleBase" id="RU000679"/>
    </source>
</evidence>
<dbReference type="Gene3D" id="1.10.287.770">
    <property type="entry name" value="YojJ-like"/>
    <property type="match status" value="1"/>
</dbReference>
<comment type="similarity">
    <text evidence="2 12">Belongs to the amiloride-sensitive sodium channel (TC 1.A.6) family.</text>
</comment>
<evidence type="ECO:0000256" key="7">
    <source>
        <dbReference type="ARBA" id="ARBA00023053"/>
    </source>
</evidence>
<keyword evidence="10 12" id="KW-0739">Sodium transport</keyword>
<evidence type="ECO:0000256" key="6">
    <source>
        <dbReference type="ARBA" id="ARBA00022989"/>
    </source>
</evidence>
<evidence type="ECO:0000256" key="9">
    <source>
        <dbReference type="ARBA" id="ARBA00023136"/>
    </source>
</evidence>
<evidence type="ECO:0000256" key="11">
    <source>
        <dbReference type="ARBA" id="ARBA00023303"/>
    </source>
</evidence>
<dbReference type="GO" id="GO:0005886">
    <property type="term" value="C:plasma membrane"/>
    <property type="evidence" value="ECO:0007669"/>
    <property type="project" value="TreeGrafter"/>
</dbReference>
<dbReference type="VEuPathDB" id="VectorBase:CSON006446"/>
<keyword evidence="7" id="KW-0915">Sodium</keyword>
<feature type="transmembrane region" description="Helical" evidence="13">
    <location>
        <begin position="547"/>
        <end position="567"/>
    </location>
</feature>
<evidence type="ECO:0000256" key="1">
    <source>
        <dbReference type="ARBA" id="ARBA00004141"/>
    </source>
</evidence>
<name>A0A336M0A3_CULSO</name>
<evidence type="ECO:0000256" key="8">
    <source>
        <dbReference type="ARBA" id="ARBA00023065"/>
    </source>
</evidence>
<reference evidence="14" key="1">
    <citation type="submission" date="2018-07" db="EMBL/GenBank/DDBJ databases">
        <authorList>
            <person name="Quirk P.G."/>
            <person name="Krulwich T.A."/>
        </authorList>
    </citation>
    <scope>NUCLEOTIDE SEQUENCE</scope>
</reference>
<dbReference type="AlphaFoldDB" id="A0A336M0A3"/>
<proteinExistence type="inferred from homology"/>
<keyword evidence="8 12" id="KW-0406">Ion transport</keyword>
<dbReference type="Gene3D" id="1.10.287.820">
    <property type="entry name" value="Acid-sensing ion channel domain"/>
    <property type="match status" value="1"/>
</dbReference>